<evidence type="ECO:0000256" key="5">
    <source>
        <dbReference type="ARBA" id="ARBA00022670"/>
    </source>
</evidence>
<keyword evidence="20" id="KW-1185">Reference proteome</keyword>
<name>A0A8X7Y9W9_POPTO</name>
<evidence type="ECO:0000256" key="12">
    <source>
        <dbReference type="ARBA" id="ARBA00023180"/>
    </source>
</evidence>
<keyword evidence="9" id="KW-0106">Calcium</keyword>
<dbReference type="InterPro" id="IPR039373">
    <property type="entry name" value="Peptidase_M28B"/>
</dbReference>
<evidence type="ECO:0000256" key="15">
    <source>
        <dbReference type="ARBA" id="ARBA00081462"/>
    </source>
</evidence>
<evidence type="ECO:0000256" key="9">
    <source>
        <dbReference type="ARBA" id="ARBA00022837"/>
    </source>
</evidence>
<dbReference type="OrthoDB" id="5841748at2759"/>
<keyword evidence="12" id="KW-0325">Glycoprotein</keyword>
<keyword evidence="10" id="KW-0482">Metalloprotease</keyword>
<evidence type="ECO:0000256" key="4">
    <source>
        <dbReference type="ARBA" id="ARBA00022438"/>
    </source>
</evidence>
<keyword evidence="7" id="KW-0378">Hydrolase</keyword>
<dbReference type="Pfam" id="PF04253">
    <property type="entry name" value="TFR_dimer"/>
    <property type="match status" value="1"/>
</dbReference>
<keyword evidence="16" id="KW-0472">Membrane</keyword>
<evidence type="ECO:0000256" key="10">
    <source>
        <dbReference type="ARBA" id="ARBA00023049"/>
    </source>
</evidence>
<dbReference type="AlphaFoldDB" id="A0A8X7Y9W9"/>
<dbReference type="GO" id="GO:0004180">
    <property type="term" value="F:carboxypeptidase activity"/>
    <property type="evidence" value="ECO:0007669"/>
    <property type="project" value="TreeGrafter"/>
</dbReference>
<evidence type="ECO:0000259" key="18">
    <source>
        <dbReference type="Pfam" id="PF04389"/>
    </source>
</evidence>
<feature type="transmembrane region" description="Helical" evidence="16">
    <location>
        <begin position="24"/>
        <end position="42"/>
    </location>
</feature>
<dbReference type="InterPro" id="IPR007484">
    <property type="entry name" value="Peptidase_M28"/>
</dbReference>
<accession>A0A8X7Y9W9</accession>
<keyword evidence="8" id="KW-0862">Zinc</keyword>
<dbReference type="GO" id="GO:0004177">
    <property type="term" value="F:aminopeptidase activity"/>
    <property type="evidence" value="ECO:0007669"/>
    <property type="project" value="UniProtKB-KW"/>
</dbReference>
<reference evidence="19" key="1">
    <citation type="journal article" date="2020" name="bioRxiv">
        <title>Hybrid origin of Populus tomentosa Carr. identified through genome sequencing and phylogenomic analysis.</title>
        <authorList>
            <person name="An X."/>
            <person name="Gao K."/>
            <person name="Chen Z."/>
            <person name="Li J."/>
            <person name="Yang X."/>
            <person name="Yang X."/>
            <person name="Zhou J."/>
            <person name="Guo T."/>
            <person name="Zhao T."/>
            <person name="Huang S."/>
            <person name="Miao D."/>
            <person name="Khan W.U."/>
            <person name="Rao P."/>
            <person name="Ye M."/>
            <person name="Lei B."/>
            <person name="Liao W."/>
            <person name="Wang J."/>
            <person name="Ji L."/>
            <person name="Li Y."/>
            <person name="Guo B."/>
            <person name="Mustafa N.S."/>
            <person name="Li S."/>
            <person name="Yun Q."/>
            <person name="Keller S.R."/>
            <person name="Mao J."/>
            <person name="Zhang R."/>
            <person name="Strauss S.H."/>
        </authorList>
    </citation>
    <scope>NUCLEOTIDE SEQUENCE</scope>
    <source>
        <strain evidence="19">GM15</strain>
        <tissue evidence="19">Leaf</tissue>
    </source>
</reference>
<keyword evidence="5" id="KW-0645">Protease</keyword>
<keyword evidence="16" id="KW-1133">Transmembrane helix</keyword>
<feature type="domain" description="Peptidase M28" evidence="18">
    <location>
        <begin position="323"/>
        <end position="404"/>
    </location>
</feature>
<dbReference type="Pfam" id="PF04389">
    <property type="entry name" value="Peptidase_M28"/>
    <property type="match status" value="1"/>
</dbReference>
<evidence type="ECO:0000256" key="6">
    <source>
        <dbReference type="ARBA" id="ARBA00022723"/>
    </source>
</evidence>
<evidence type="ECO:0000256" key="7">
    <source>
        <dbReference type="ARBA" id="ARBA00022801"/>
    </source>
</evidence>
<evidence type="ECO:0000256" key="14">
    <source>
        <dbReference type="ARBA" id="ARBA00068168"/>
    </source>
</evidence>
<proteinExistence type="inferred from homology"/>
<feature type="domain" description="Transferrin receptor-like dimerisation" evidence="17">
    <location>
        <begin position="654"/>
        <end position="779"/>
    </location>
</feature>
<dbReference type="FunFam" id="1.20.930.40:FF:000001">
    <property type="entry name" value="N-acetylated-alpha-linked acidic dipeptidase 2"/>
    <property type="match status" value="1"/>
</dbReference>
<dbReference type="GO" id="GO:0016324">
    <property type="term" value="C:apical plasma membrane"/>
    <property type="evidence" value="ECO:0007669"/>
    <property type="project" value="UniProtKB-SubCell"/>
</dbReference>
<dbReference type="GO" id="GO:0006508">
    <property type="term" value="P:proteolysis"/>
    <property type="evidence" value="ECO:0007669"/>
    <property type="project" value="UniProtKB-KW"/>
</dbReference>
<evidence type="ECO:0000313" key="19">
    <source>
        <dbReference type="EMBL" id="KAG6744917.1"/>
    </source>
</evidence>
<dbReference type="PANTHER" id="PTHR10404">
    <property type="entry name" value="N-ACETYLATED-ALPHA-LINKED ACIDIC DIPEPTIDASE"/>
    <property type="match status" value="1"/>
</dbReference>
<evidence type="ECO:0000313" key="20">
    <source>
        <dbReference type="Proteomes" id="UP000886885"/>
    </source>
</evidence>
<gene>
    <name evidence="19" type="ORF">POTOM_051558</name>
</gene>
<keyword evidence="6" id="KW-0479">Metal-binding</keyword>
<keyword evidence="4" id="KW-0031">Aminopeptidase</keyword>
<dbReference type="Proteomes" id="UP000886885">
    <property type="component" value="Chromosome 16A"/>
</dbReference>
<comment type="function">
    <text evidence="13">Aminopeptidase with broad substrate specificity. Has lower activity with substrates that have Asp or Glu in the P2' position, or Pro in the P3' position. Lacks activity with substrates that have both Pro in the P3' position and Asp or Glu in the P2' position. Lacks carboxypeptidase activity. Lacks dipeptidyl-peptidase IV type activity.</text>
</comment>
<comment type="similarity">
    <text evidence="3">Belongs to the peptidase M28 family. M28B subfamily.</text>
</comment>
<evidence type="ECO:0000256" key="11">
    <source>
        <dbReference type="ARBA" id="ARBA00023157"/>
    </source>
</evidence>
<dbReference type="FunFam" id="3.40.630.10:FF:000101">
    <property type="entry name" value="N-acetylated alpha-linked acidic dipeptidase like 1"/>
    <property type="match status" value="1"/>
</dbReference>
<evidence type="ECO:0000256" key="13">
    <source>
        <dbReference type="ARBA" id="ARBA00059290"/>
    </source>
</evidence>
<comment type="subcellular location">
    <subcellularLocation>
        <location evidence="2">Apical cell membrane</location>
    </subcellularLocation>
</comment>
<sequence>MSPPLTKPATTSLIFFPSKPPPPLCTFLLLTALCFIGFFYTIHHSQNPKTTLQQTATLFLSYSSNSTISSYLHSLTLHPHLAGTKPSLDTVNYVFSHFKNLKLETHKKEYQVLLSYPIKSSLSAHFSNGSVVDFNMNEFVDLAESGKIVSPYHAYSPSGTVYAKVVFVNYGREVDYNALGALGVNVSGCVVLVRKGEGLSRGGVVKIAESKGALAVLLYAEEGRVSGGVERGTVMRGVGDPLSPGWAGVEGGERLRLEDSEVLERFPKIPSLPLSFGNADVILGSLGGRTVPPEWRDSGGRSRVLRVGPGPAKGEKKLVTIHNVFAVIRGSEEPDRYVILGNHRDAWTYGAVDPNSGTAALLDIARRYARLMQKGWNPRRTIILGSWDAEEFGMVVSHIYYSVSDSTIFFLHRTGWKASIDAMAIQLSMEVITLERGRQILLSSPYKMDGPFSNLMYLTLWSIADPPIQVCTWISVLISQRSTEWVEQNLVNLGAKAVAYLNVDCAVQGPGFFASATPQLDNLLIEVTKKVKDPEAEGATVYEKWAARNQVNAIQRLGGVDSDFAPFLQHAGVPSIDIYYGRDFPVYHTAFDSYGWMKKYADPLFHRHVAVAGIWGLLALHLADESILPFDYISYAEQLQGHISVLGKLLDRNVSLHPLVTSIQELASAAKEVEYEVKQLREQERRGDFIDLKLRALNDRLMLAERGFLDVEGLQGRQWFKHLIYGPPSSYESKLDFFPGIANALSQSTTKSQQNRQAAVQHEIWRVGRAIGRAASALKGNLT</sequence>
<dbReference type="GO" id="GO:0046872">
    <property type="term" value="F:metal ion binding"/>
    <property type="evidence" value="ECO:0007669"/>
    <property type="project" value="UniProtKB-KW"/>
</dbReference>
<keyword evidence="11" id="KW-1015">Disulfide bond</keyword>
<evidence type="ECO:0000256" key="1">
    <source>
        <dbReference type="ARBA" id="ARBA00001947"/>
    </source>
</evidence>
<dbReference type="InterPro" id="IPR007365">
    <property type="entry name" value="TFR-like_dimer_dom"/>
</dbReference>
<organism evidence="19 20">
    <name type="scientific">Populus tomentosa</name>
    <name type="common">Chinese white poplar</name>
    <dbReference type="NCBI Taxonomy" id="118781"/>
    <lineage>
        <taxon>Eukaryota</taxon>
        <taxon>Viridiplantae</taxon>
        <taxon>Streptophyta</taxon>
        <taxon>Embryophyta</taxon>
        <taxon>Tracheophyta</taxon>
        <taxon>Spermatophyta</taxon>
        <taxon>Magnoliopsida</taxon>
        <taxon>eudicotyledons</taxon>
        <taxon>Gunneridae</taxon>
        <taxon>Pentapetalae</taxon>
        <taxon>rosids</taxon>
        <taxon>fabids</taxon>
        <taxon>Malpighiales</taxon>
        <taxon>Salicaceae</taxon>
        <taxon>Saliceae</taxon>
        <taxon>Populus</taxon>
    </lineage>
</organism>
<dbReference type="PANTHER" id="PTHR10404:SF75">
    <property type="entry name" value="GLUTAMATE CARBOXYPEPTIDASE AMP1-RELATED"/>
    <property type="match status" value="1"/>
</dbReference>
<evidence type="ECO:0000256" key="2">
    <source>
        <dbReference type="ARBA" id="ARBA00004221"/>
    </source>
</evidence>
<evidence type="ECO:0000256" key="16">
    <source>
        <dbReference type="SAM" id="Phobius"/>
    </source>
</evidence>
<keyword evidence="16" id="KW-0812">Transmembrane</keyword>
<evidence type="ECO:0000259" key="17">
    <source>
        <dbReference type="Pfam" id="PF04253"/>
    </source>
</evidence>
<evidence type="ECO:0000256" key="8">
    <source>
        <dbReference type="ARBA" id="ARBA00022833"/>
    </source>
</evidence>
<dbReference type="GO" id="GO:0008237">
    <property type="term" value="F:metallopeptidase activity"/>
    <property type="evidence" value="ECO:0007669"/>
    <property type="project" value="UniProtKB-KW"/>
</dbReference>
<comment type="cofactor">
    <cofactor evidence="1">
        <name>Zn(2+)</name>
        <dbReference type="ChEBI" id="CHEBI:29105"/>
    </cofactor>
</comment>
<comment type="caution">
    <text evidence="19">The sequence shown here is derived from an EMBL/GenBank/DDBJ whole genome shotgun (WGS) entry which is preliminary data.</text>
</comment>
<dbReference type="CDD" id="cd08022">
    <property type="entry name" value="M28_PSMA_like"/>
    <property type="match status" value="1"/>
</dbReference>
<dbReference type="EMBL" id="JAAWWB010000031">
    <property type="protein sequence ID" value="KAG6744917.1"/>
    <property type="molecule type" value="Genomic_DNA"/>
</dbReference>
<evidence type="ECO:0000256" key="3">
    <source>
        <dbReference type="ARBA" id="ARBA00005634"/>
    </source>
</evidence>
<protein>
    <recommendedName>
        <fullName evidence="14">Aminopeptidase NAALADL1</fullName>
    </recommendedName>
    <alternativeName>
        <fullName evidence="15">N-acetylated-alpha-linked acidic dipeptidase-like protein</fullName>
    </alternativeName>
</protein>